<dbReference type="RefSeq" id="WP_349226775.1">
    <property type="nucleotide sequence ID" value="NZ_JBBNFG020000004.1"/>
</dbReference>
<dbReference type="Proteomes" id="UP001465717">
    <property type="component" value="Unassembled WGS sequence"/>
</dbReference>
<evidence type="ECO:0000313" key="3">
    <source>
        <dbReference type="Proteomes" id="UP001465717"/>
    </source>
</evidence>
<accession>A0ABV1G1X2</accession>
<keyword evidence="3" id="KW-1185">Reference proteome</keyword>
<evidence type="ECO:0000256" key="1">
    <source>
        <dbReference type="SAM" id="Coils"/>
    </source>
</evidence>
<proteinExistence type="predicted"/>
<comment type="caution">
    <text evidence="2">The sequence shown here is derived from an EMBL/GenBank/DDBJ whole genome shotgun (WGS) entry which is preliminary data.</text>
</comment>
<organism evidence="2 3">
    <name type="scientific">Segatella sinensis</name>
    <dbReference type="NCBI Taxonomy" id="3085167"/>
    <lineage>
        <taxon>Bacteria</taxon>
        <taxon>Pseudomonadati</taxon>
        <taxon>Bacteroidota</taxon>
        <taxon>Bacteroidia</taxon>
        <taxon>Bacteroidales</taxon>
        <taxon>Prevotellaceae</taxon>
        <taxon>Segatella</taxon>
    </lineage>
</organism>
<name>A0ABV1G1X2_9BACT</name>
<evidence type="ECO:0000313" key="2">
    <source>
        <dbReference type="EMBL" id="MEQ2509398.1"/>
    </source>
</evidence>
<protein>
    <submittedName>
        <fullName evidence="2">Uncharacterized protein</fullName>
    </submittedName>
</protein>
<reference evidence="2 3" key="1">
    <citation type="submission" date="2024-04" db="EMBL/GenBank/DDBJ databases">
        <title>Human intestinal bacterial collection.</title>
        <authorList>
            <person name="Pauvert C."/>
            <person name="Hitch T.C.A."/>
            <person name="Clavel T."/>
        </authorList>
    </citation>
    <scope>NUCLEOTIDE SEQUENCE [LARGE SCALE GENOMIC DNA]</scope>
    <source>
        <strain evidence="2 3">CLA-AA-H174</strain>
    </source>
</reference>
<gene>
    <name evidence="2" type="ORF">AAAT87_14220</name>
</gene>
<feature type="coiled-coil region" evidence="1">
    <location>
        <begin position="180"/>
        <end position="207"/>
    </location>
</feature>
<keyword evidence="1" id="KW-0175">Coiled coil</keyword>
<sequence>MEQIRIQYFSCSPYHVGEEKFASKTQELKTMVYKLLKDLQNEINVNFVFEEKLAYGLKGENSSPFQLVKAALNNDIVIVDGSLEEDEFKKLNLDFGANYECITPAVMSLDNVLILSRTQIPLNFTPLRSNVKRMGKYEDEVNEDNKGKKGYQLEYSNKQIVLWLKKELIAMNNSDRLVRDIKLQLNIENYKEEIDELIRKQKEIFEENTKFIESTRKKEGIVKCFISYRGCYYNRKKYDGKYDIPKVVEEIKAFHNGNADITVLPEGCLSNELMPEVRRWAFVSYIDRLITECDEFWIFETKHKEGESQEFGYWDSWWCMGEILTILRNKNEVLSGKLKVMKFDPDAKDGENISQVDISTWHSITSEENKELARYYANSDFLEAGYESVAQMRAMRRWPRFLRNMKFKLMMKYIGSTYSNSFEDADFENEYKFDDFESSVFSHVYDKSFMENRILTCGSCTSLGATEENVRKKNFIWKFLNINDEYTERVDGLSTPEGTIILTPKMFEYIVKDEKKRFNNFIKAGGAIKCSKGHLSLLYRTTDKFYIWWTPRNGKRTGPNNVIIETIPVYSSLNV</sequence>
<dbReference type="EMBL" id="JBBNGE010000077">
    <property type="protein sequence ID" value="MEQ2509398.1"/>
    <property type="molecule type" value="Genomic_DNA"/>
</dbReference>